<protein>
    <submittedName>
        <fullName evidence="2">Uncharacterized protein</fullName>
    </submittedName>
</protein>
<feature type="compositionally biased region" description="Basic residues" evidence="1">
    <location>
        <begin position="100"/>
        <end position="109"/>
    </location>
</feature>
<name>A0AAG5D5P1_ANOAO</name>
<dbReference type="AlphaFoldDB" id="A0AAG5D5P1"/>
<feature type="region of interest" description="Disordered" evidence="1">
    <location>
        <begin position="87"/>
        <end position="130"/>
    </location>
</feature>
<accession>A0AAG5D5P1</accession>
<proteinExistence type="predicted"/>
<dbReference type="EnsemblMetazoa" id="ENSAATROPT006609">
    <property type="protein sequence ID" value="ENSAATROPP005958"/>
    <property type="gene ID" value="ENSAATROPG005373"/>
</dbReference>
<evidence type="ECO:0000313" key="2">
    <source>
        <dbReference type="EnsemblMetazoa" id="ENSAATROPP005958"/>
    </source>
</evidence>
<sequence>FSRCGGGGGKPLLCFHPRCNRGLISLNLFRSHRKQYQFARQYCTADFSRTARPFLFSLCITFVYRFLHALPFLRIGFCSLPDRGGFSGQHGNKDEPPASIRRRRQRLRKTTGNGTASGAKEDASGCDPADRGRRCTVQRFDNFIK</sequence>
<reference evidence="2" key="1">
    <citation type="submission" date="2024-04" db="UniProtKB">
        <authorList>
            <consortium name="EnsemblMetazoa"/>
        </authorList>
    </citation>
    <scope>IDENTIFICATION</scope>
    <source>
        <strain evidence="2">EBRO</strain>
    </source>
</reference>
<keyword evidence="3" id="KW-1185">Reference proteome</keyword>
<dbReference type="Proteomes" id="UP000075880">
    <property type="component" value="Unassembled WGS sequence"/>
</dbReference>
<evidence type="ECO:0000313" key="3">
    <source>
        <dbReference type="Proteomes" id="UP000075880"/>
    </source>
</evidence>
<evidence type="ECO:0000256" key="1">
    <source>
        <dbReference type="SAM" id="MobiDB-lite"/>
    </source>
</evidence>
<feature type="compositionally biased region" description="Basic and acidic residues" evidence="1">
    <location>
        <begin position="119"/>
        <end position="130"/>
    </location>
</feature>
<organism evidence="2 3">
    <name type="scientific">Anopheles atroparvus</name>
    <name type="common">European mosquito</name>
    <dbReference type="NCBI Taxonomy" id="41427"/>
    <lineage>
        <taxon>Eukaryota</taxon>
        <taxon>Metazoa</taxon>
        <taxon>Ecdysozoa</taxon>
        <taxon>Arthropoda</taxon>
        <taxon>Hexapoda</taxon>
        <taxon>Insecta</taxon>
        <taxon>Pterygota</taxon>
        <taxon>Neoptera</taxon>
        <taxon>Endopterygota</taxon>
        <taxon>Diptera</taxon>
        <taxon>Nematocera</taxon>
        <taxon>Culicoidea</taxon>
        <taxon>Culicidae</taxon>
        <taxon>Anophelinae</taxon>
        <taxon>Anopheles</taxon>
    </lineage>
</organism>